<keyword evidence="2 4" id="KW-0863">Zinc-finger</keyword>
<gene>
    <name evidence="9" type="primary">LOC114797374</name>
</gene>
<feature type="domain" description="B30.2/SPRY" evidence="8">
    <location>
        <begin position="273"/>
        <end position="466"/>
    </location>
</feature>
<dbReference type="SMART" id="SM00449">
    <property type="entry name" value="SPRY"/>
    <property type="match status" value="1"/>
</dbReference>
<dbReference type="SUPFAM" id="SSF57850">
    <property type="entry name" value="RING/U-box"/>
    <property type="match status" value="1"/>
</dbReference>
<evidence type="ECO:0000313" key="10">
    <source>
        <dbReference type="Proteomes" id="UP000694580"/>
    </source>
</evidence>
<evidence type="ECO:0000259" key="7">
    <source>
        <dbReference type="PROSITE" id="PS50119"/>
    </source>
</evidence>
<dbReference type="InterPro" id="IPR017907">
    <property type="entry name" value="Znf_RING_CS"/>
</dbReference>
<keyword evidence="1" id="KW-0479">Metal-binding</keyword>
<name>A0AAY4BN85_9TELE</name>
<dbReference type="GO" id="GO:0008270">
    <property type="term" value="F:zinc ion binding"/>
    <property type="evidence" value="ECO:0007669"/>
    <property type="project" value="UniProtKB-KW"/>
</dbReference>
<dbReference type="GeneTree" id="ENSGT00970000193390"/>
<dbReference type="AlphaFoldDB" id="A0AAY4BN85"/>
<dbReference type="InterPro" id="IPR013320">
    <property type="entry name" value="ConA-like_dom_sf"/>
</dbReference>
<dbReference type="PROSITE" id="PS50119">
    <property type="entry name" value="ZF_BBOX"/>
    <property type="match status" value="1"/>
</dbReference>
<dbReference type="InterPro" id="IPR003879">
    <property type="entry name" value="Butyrophylin_SPRY"/>
</dbReference>
<evidence type="ECO:0000256" key="3">
    <source>
        <dbReference type="ARBA" id="ARBA00022833"/>
    </source>
</evidence>
<dbReference type="InterPro" id="IPR013083">
    <property type="entry name" value="Znf_RING/FYVE/PHD"/>
</dbReference>
<dbReference type="PANTHER" id="PTHR24103">
    <property type="entry name" value="E3 UBIQUITIN-PROTEIN LIGASE TRIM"/>
    <property type="match status" value="1"/>
</dbReference>
<dbReference type="Gene3D" id="3.30.40.10">
    <property type="entry name" value="Zinc/RING finger domain, C3HC4 (zinc finger)"/>
    <property type="match status" value="1"/>
</dbReference>
<reference evidence="9" key="2">
    <citation type="submission" date="2025-08" db="UniProtKB">
        <authorList>
            <consortium name="Ensembl"/>
        </authorList>
    </citation>
    <scope>IDENTIFICATION</scope>
</reference>
<dbReference type="InterPro" id="IPR003877">
    <property type="entry name" value="SPRY_dom"/>
</dbReference>
<protein>
    <recommendedName>
        <fullName evidence="11">Zinc-binding protein A33-like</fullName>
    </recommendedName>
</protein>
<dbReference type="InterPro" id="IPR050143">
    <property type="entry name" value="TRIM/RBCC"/>
</dbReference>
<evidence type="ECO:0000313" key="9">
    <source>
        <dbReference type="Ensembl" id="ENSDCDP00010021576.1"/>
    </source>
</evidence>
<dbReference type="Gene3D" id="3.30.160.60">
    <property type="entry name" value="Classic Zinc Finger"/>
    <property type="match status" value="1"/>
</dbReference>
<evidence type="ECO:0000256" key="5">
    <source>
        <dbReference type="SAM" id="Coils"/>
    </source>
</evidence>
<proteinExistence type="predicted"/>
<evidence type="ECO:0000259" key="6">
    <source>
        <dbReference type="PROSITE" id="PS50089"/>
    </source>
</evidence>
<dbReference type="InterPro" id="IPR001870">
    <property type="entry name" value="B30.2/SPRY"/>
</dbReference>
<dbReference type="InterPro" id="IPR043136">
    <property type="entry name" value="B30.2/SPRY_sf"/>
</dbReference>
<dbReference type="SMART" id="SM00336">
    <property type="entry name" value="BBOX"/>
    <property type="match status" value="1"/>
</dbReference>
<dbReference type="GeneID" id="114797374"/>
<dbReference type="Proteomes" id="UP000694580">
    <property type="component" value="Chromosome 9"/>
</dbReference>
<dbReference type="InterPro" id="IPR027370">
    <property type="entry name" value="Znf-RING_euk"/>
</dbReference>
<dbReference type="Pfam" id="PF00643">
    <property type="entry name" value="zf-B_box"/>
    <property type="match status" value="1"/>
</dbReference>
<dbReference type="CDD" id="cd12893">
    <property type="entry name" value="SPRY_PRY_TRIM35"/>
    <property type="match status" value="1"/>
</dbReference>
<organism evidence="9 10">
    <name type="scientific">Denticeps clupeoides</name>
    <name type="common">denticle herring</name>
    <dbReference type="NCBI Taxonomy" id="299321"/>
    <lineage>
        <taxon>Eukaryota</taxon>
        <taxon>Metazoa</taxon>
        <taxon>Chordata</taxon>
        <taxon>Craniata</taxon>
        <taxon>Vertebrata</taxon>
        <taxon>Euteleostomi</taxon>
        <taxon>Actinopterygii</taxon>
        <taxon>Neopterygii</taxon>
        <taxon>Teleostei</taxon>
        <taxon>Clupei</taxon>
        <taxon>Clupeiformes</taxon>
        <taxon>Denticipitoidei</taxon>
        <taxon>Denticipitidae</taxon>
        <taxon>Denticeps</taxon>
    </lineage>
</organism>
<dbReference type="SMART" id="SM00184">
    <property type="entry name" value="RING"/>
    <property type="match status" value="1"/>
</dbReference>
<evidence type="ECO:0008006" key="11">
    <source>
        <dbReference type="Google" id="ProtNLM"/>
    </source>
</evidence>
<dbReference type="PROSITE" id="PS00518">
    <property type="entry name" value="ZF_RING_1"/>
    <property type="match status" value="1"/>
</dbReference>
<dbReference type="Pfam" id="PF00622">
    <property type="entry name" value="SPRY"/>
    <property type="match status" value="1"/>
</dbReference>
<dbReference type="InterPro" id="IPR001841">
    <property type="entry name" value="Znf_RING"/>
</dbReference>
<dbReference type="Pfam" id="PF13765">
    <property type="entry name" value="PRY"/>
    <property type="match status" value="1"/>
</dbReference>
<accession>A0AAY4BN85</accession>
<dbReference type="SUPFAM" id="SSF57845">
    <property type="entry name" value="B-box zinc-binding domain"/>
    <property type="match status" value="1"/>
</dbReference>
<reference evidence="9 10" key="1">
    <citation type="submission" date="2020-06" db="EMBL/GenBank/DDBJ databases">
        <authorList>
            <consortium name="Wellcome Sanger Institute Data Sharing"/>
        </authorList>
    </citation>
    <scope>NUCLEOTIDE SEQUENCE [LARGE SCALE GENOMIC DNA]</scope>
</reference>
<dbReference type="PRINTS" id="PR01407">
    <property type="entry name" value="BUTYPHLNCDUF"/>
</dbReference>
<dbReference type="InterPro" id="IPR000315">
    <property type="entry name" value="Znf_B-box"/>
</dbReference>
<evidence type="ECO:0000256" key="2">
    <source>
        <dbReference type="ARBA" id="ARBA00022771"/>
    </source>
</evidence>
<evidence type="ECO:0000259" key="8">
    <source>
        <dbReference type="PROSITE" id="PS50188"/>
    </source>
</evidence>
<dbReference type="SMART" id="SM00589">
    <property type="entry name" value="PRY"/>
    <property type="match status" value="1"/>
</dbReference>
<dbReference type="Gene3D" id="2.60.120.920">
    <property type="match status" value="1"/>
</dbReference>
<dbReference type="Pfam" id="PF13445">
    <property type="entry name" value="zf-RING_UBOX"/>
    <property type="match status" value="1"/>
</dbReference>
<dbReference type="Ensembl" id="ENSDCDT00010023685.1">
    <property type="protein sequence ID" value="ENSDCDP00010021576.1"/>
    <property type="gene ID" value="ENSDCDG00010010595.1"/>
</dbReference>
<dbReference type="SUPFAM" id="SSF49899">
    <property type="entry name" value="Concanavalin A-like lectins/glucanases"/>
    <property type="match status" value="1"/>
</dbReference>
<feature type="coiled-coil region" evidence="5">
    <location>
        <begin position="199"/>
        <end position="233"/>
    </location>
</feature>
<dbReference type="PROSITE" id="PS50188">
    <property type="entry name" value="B302_SPRY"/>
    <property type="match status" value="1"/>
</dbReference>
<dbReference type="FunFam" id="2.60.120.920:FF:000004">
    <property type="entry name" value="Butyrophilin subfamily 1 member A1"/>
    <property type="match status" value="1"/>
</dbReference>
<evidence type="ECO:0000256" key="4">
    <source>
        <dbReference type="PROSITE-ProRule" id="PRU00024"/>
    </source>
</evidence>
<keyword evidence="5" id="KW-0175">Coiled coil</keyword>
<dbReference type="InterPro" id="IPR006574">
    <property type="entry name" value="PRY"/>
</dbReference>
<sequence length="466" mass="53206">MAAKSFSEEDLSCTVCCDIFKDPVVLPCSHSFCRHCLQTFWETKGCRECPVCRRISTMEVPLSNLALKNLCETISQERSQAASAGSEVLCSLHGEKLKLFCLDDKMPVCLVCRDSVRHTNHRFRPLAEAALQHKDEVRAQLKPLLEKVKVYEEALQDCETTARHIKMQAEQAAKQINDEFEVLHQFLRDEEAARIDALWEEEEQKSQMMKERMENVSREMSSLSDTIRAVEEEMEAEDVTFLQNYKITMRRAKRPLQDLEECSGALIHVARHLGNLKHWVWLKMQHSIQYTPVVLNPNTAHPDLILSEDLSSLRASDQSQQLPDNPERFDYFLSALGSEGFSSGAHCWEVEVGNNAIWQLGVMAESARRKGDVKIRGGLWRLGHSNGKYTARGATQPETAVKVSQMLQKIRVTLDWDRGKVSFSDPVSNTHLHTLMHHFTERVFPYFNIVAPFRILPAKINITVGR</sequence>
<feature type="domain" description="B box-type" evidence="7">
    <location>
        <begin position="85"/>
        <end position="126"/>
    </location>
</feature>
<dbReference type="PROSITE" id="PS50089">
    <property type="entry name" value="ZF_RING_2"/>
    <property type="match status" value="1"/>
</dbReference>
<dbReference type="RefSeq" id="XP_028848140.1">
    <property type="nucleotide sequence ID" value="XM_028992307.1"/>
</dbReference>
<feature type="domain" description="RING-type" evidence="6">
    <location>
        <begin position="13"/>
        <end position="53"/>
    </location>
</feature>
<keyword evidence="3" id="KW-0862">Zinc</keyword>
<keyword evidence="10" id="KW-1185">Reference proteome</keyword>
<reference evidence="9" key="3">
    <citation type="submission" date="2025-09" db="UniProtKB">
        <authorList>
            <consortium name="Ensembl"/>
        </authorList>
    </citation>
    <scope>IDENTIFICATION</scope>
</reference>
<evidence type="ECO:0000256" key="1">
    <source>
        <dbReference type="ARBA" id="ARBA00022723"/>
    </source>
</evidence>